<dbReference type="InterPro" id="IPR051400">
    <property type="entry name" value="HAD-like_hydrolase"/>
</dbReference>
<dbReference type="Pfam" id="PF00702">
    <property type="entry name" value="Hydrolase"/>
    <property type="match status" value="1"/>
</dbReference>
<feature type="region of interest" description="Disordered" evidence="5">
    <location>
        <begin position="214"/>
        <end position="242"/>
    </location>
</feature>
<evidence type="ECO:0000256" key="4">
    <source>
        <dbReference type="ARBA" id="ARBA00022842"/>
    </source>
</evidence>
<reference evidence="6 7" key="1">
    <citation type="submission" date="2020-01" db="EMBL/GenBank/DDBJ databases">
        <title>Natronorubrum sp. JWXQ-INN 674 isolated from Inner Mongolia Autonomous Region of China.</title>
        <authorList>
            <person name="Xue Q."/>
        </authorList>
    </citation>
    <scope>NUCLEOTIDE SEQUENCE [LARGE SCALE GENOMIC DNA]</scope>
    <source>
        <strain evidence="6 7">JWXQ-INN-674</strain>
    </source>
</reference>
<keyword evidence="4" id="KW-0460">Magnesium</keyword>
<dbReference type="EMBL" id="WUYX01000028">
    <property type="protein sequence ID" value="MXV62214.1"/>
    <property type="molecule type" value="Genomic_DNA"/>
</dbReference>
<keyword evidence="7" id="KW-1185">Reference proteome</keyword>
<evidence type="ECO:0000256" key="1">
    <source>
        <dbReference type="ARBA" id="ARBA00001946"/>
    </source>
</evidence>
<evidence type="ECO:0000256" key="5">
    <source>
        <dbReference type="SAM" id="MobiDB-lite"/>
    </source>
</evidence>
<evidence type="ECO:0000313" key="6">
    <source>
        <dbReference type="EMBL" id="MXV62214.1"/>
    </source>
</evidence>
<dbReference type="Gene3D" id="3.40.50.1000">
    <property type="entry name" value="HAD superfamily/HAD-like"/>
    <property type="match status" value="1"/>
</dbReference>
<dbReference type="Gene3D" id="1.20.120.710">
    <property type="entry name" value="Haloacid dehalogenase hydrolase-like domain"/>
    <property type="match status" value="1"/>
</dbReference>
<comment type="caution">
    <text evidence="6">The sequence shown here is derived from an EMBL/GenBank/DDBJ whole genome shotgun (WGS) entry which is preliminary data.</text>
</comment>
<dbReference type="OrthoDB" id="27736at2157"/>
<sequence length="242" mass="26100">MSDRQAGIKSVTESTTGTGDVDAVCFDLDGTLCRYTQRSEDVLAAAFDRTDVDPLWTVDDYYDRYRNYLEDSEAIADLRRRCFGDLAVETGHDREAGYAVADAYAEVRDQEAVELLPGARNIVETLATDYRLGLITNGMPDMQRTKLEATGLDGAFETVVYAGHDTAAKPATEPFETALEALGATPDRAVYIGNSVSADVAGAEAAGLRSVWIPDGDGSTAAPDPEPTYRLEGLADLTTPPW</sequence>
<dbReference type="SFLD" id="SFLDS00003">
    <property type="entry name" value="Haloacid_Dehalogenase"/>
    <property type="match status" value="1"/>
</dbReference>
<accession>A0A6B0VKX3</accession>
<dbReference type="PRINTS" id="PR00413">
    <property type="entry name" value="HADHALOGNASE"/>
</dbReference>
<dbReference type="RefSeq" id="WP_160064793.1">
    <property type="nucleotide sequence ID" value="NZ_WUYX01000028.1"/>
</dbReference>
<dbReference type="SUPFAM" id="SSF56784">
    <property type="entry name" value="HAD-like"/>
    <property type="match status" value="1"/>
</dbReference>
<dbReference type="Proteomes" id="UP000434101">
    <property type="component" value="Unassembled WGS sequence"/>
</dbReference>
<dbReference type="AlphaFoldDB" id="A0A6B0VKX3"/>
<comment type="cofactor">
    <cofactor evidence="1">
        <name>Mg(2+)</name>
        <dbReference type="ChEBI" id="CHEBI:18420"/>
    </cofactor>
</comment>
<comment type="similarity">
    <text evidence="2">Belongs to the HAD-like hydrolase superfamily.</text>
</comment>
<gene>
    <name evidence="6" type="ORF">GS429_09100</name>
</gene>
<evidence type="ECO:0000256" key="3">
    <source>
        <dbReference type="ARBA" id="ARBA00022801"/>
    </source>
</evidence>
<dbReference type="PANTHER" id="PTHR46470">
    <property type="entry name" value="N-ACYLNEURAMINATE-9-PHOSPHATASE"/>
    <property type="match status" value="1"/>
</dbReference>
<keyword evidence="3 6" id="KW-0378">Hydrolase</keyword>
<name>A0A6B0VKX3_9EURY</name>
<dbReference type="NCBIfam" id="TIGR01549">
    <property type="entry name" value="HAD-SF-IA-v1"/>
    <property type="match status" value="1"/>
</dbReference>
<dbReference type="InterPro" id="IPR036412">
    <property type="entry name" value="HAD-like_sf"/>
</dbReference>
<dbReference type="GO" id="GO:0044281">
    <property type="term" value="P:small molecule metabolic process"/>
    <property type="evidence" value="ECO:0007669"/>
    <property type="project" value="UniProtKB-ARBA"/>
</dbReference>
<dbReference type="SFLD" id="SFLDG01129">
    <property type="entry name" value="C1.5:_HAD__Beta-PGM__Phosphata"/>
    <property type="match status" value="1"/>
</dbReference>
<dbReference type="InterPro" id="IPR006439">
    <property type="entry name" value="HAD-SF_hydro_IA"/>
</dbReference>
<proteinExistence type="inferred from homology"/>
<evidence type="ECO:0000256" key="2">
    <source>
        <dbReference type="ARBA" id="ARBA00007958"/>
    </source>
</evidence>
<dbReference type="GO" id="GO:0016787">
    <property type="term" value="F:hydrolase activity"/>
    <property type="evidence" value="ECO:0007669"/>
    <property type="project" value="UniProtKB-KW"/>
</dbReference>
<protein>
    <submittedName>
        <fullName evidence="6">HAD-IA family hydrolase</fullName>
    </submittedName>
</protein>
<dbReference type="InterPro" id="IPR023214">
    <property type="entry name" value="HAD_sf"/>
</dbReference>
<evidence type="ECO:0000313" key="7">
    <source>
        <dbReference type="Proteomes" id="UP000434101"/>
    </source>
</evidence>
<organism evidence="6 7">
    <name type="scientific">Natronorubrum halalkaliphilum</name>
    <dbReference type="NCBI Taxonomy" id="2691917"/>
    <lineage>
        <taxon>Archaea</taxon>
        <taxon>Methanobacteriati</taxon>
        <taxon>Methanobacteriota</taxon>
        <taxon>Stenosarchaea group</taxon>
        <taxon>Halobacteria</taxon>
        <taxon>Halobacteriales</taxon>
        <taxon>Natrialbaceae</taxon>
        <taxon>Natronorubrum</taxon>
    </lineage>
</organism>